<name>A0A8R1U0L1_ONCVO</name>
<organism evidence="1 2">
    <name type="scientific">Onchocerca volvulus</name>
    <dbReference type="NCBI Taxonomy" id="6282"/>
    <lineage>
        <taxon>Eukaryota</taxon>
        <taxon>Metazoa</taxon>
        <taxon>Ecdysozoa</taxon>
        <taxon>Nematoda</taxon>
        <taxon>Chromadorea</taxon>
        <taxon>Rhabditida</taxon>
        <taxon>Spirurina</taxon>
        <taxon>Spiruromorpha</taxon>
        <taxon>Filarioidea</taxon>
        <taxon>Onchocercidae</taxon>
        <taxon>Onchocerca</taxon>
    </lineage>
</organism>
<dbReference type="EMBL" id="CMVM020000023">
    <property type="status" value="NOT_ANNOTATED_CDS"/>
    <property type="molecule type" value="Genomic_DNA"/>
</dbReference>
<dbReference type="Proteomes" id="UP000024404">
    <property type="component" value="Unassembled WGS sequence"/>
</dbReference>
<keyword evidence="2" id="KW-1185">Reference proteome</keyword>
<evidence type="ECO:0000313" key="2">
    <source>
        <dbReference type="Proteomes" id="UP000024404"/>
    </source>
</evidence>
<proteinExistence type="predicted"/>
<dbReference type="AlphaFoldDB" id="A0A8R1U0L1"/>
<accession>A0A8R1U0L1</accession>
<dbReference type="EnsemblMetazoa" id="OVOC944.1">
    <property type="protein sequence ID" value="OVOC944.1"/>
    <property type="gene ID" value="WBGene00237753"/>
</dbReference>
<protein>
    <submittedName>
        <fullName evidence="1">Uncharacterized protein</fullName>
    </submittedName>
</protein>
<sequence>MPSAFGNENNWEEWRVIGKFRSGYQMNGDSGGPSETEPTMAIVIVGPSDSHSRLETTCCWTTRHCHRYS</sequence>
<evidence type="ECO:0000313" key="1">
    <source>
        <dbReference type="EnsemblMetazoa" id="OVOC944.1"/>
    </source>
</evidence>
<reference evidence="2" key="1">
    <citation type="submission" date="2013-10" db="EMBL/GenBank/DDBJ databases">
        <title>Genome sequencing of Onchocerca volvulus.</title>
        <authorList>
            <person name="Cotton J."/>
            <person name="Tsai J."/>
            <person name="Stanley E."/>
            <person name="Tracey A."/>
            <person name="Holroyd N."/>
            <person name="Lustigman S."/>
            <person name="Berriman M."/>
        </authorList>
    </citation>
    <scope>NUCLEOTIDE SEQUENCE</scope>
</reference>
<reference evidence="1" key="2">
    <citation type="submission" date="2022-06" db="UniProtKB">
        <authorList>
            <consortium name="EnsemblMetazoa"/>
        </authorList>
    </citation>
    <scope>IDENTIFICATION</scope>
</reference>